<dbReference type="PANTHER" id="PTHR14363:SF13">
    <property type="entry name" value="OS07G0598400 PROTEIN"/>
    <property type="match status" value="1"/>
</dbReference>
<dbReference type="GO" id="GO:0016020">
    <property type="term" value="C:membrane"/>
    <property type="evidence" value="ECO:0007669"/>
    <property type="project" value="InterPro"/>
</dbReference>
<name>A0A2P5X723_GOSBA</name>
<accession>A0A2P5X723</accession>
<feature type="chain" id="PRO_5015141777" evidence="1">
    <location>
        <begin position="22"/>
        <end position="79"/>
    </location>
</feature>
<gene>
    <name evidence="2" type="ORF">GOBAR_AA21528</name>
</gene>
<dbReference type="GO" id="GO:0004566">
    <property type="term" value="F:beta-glucuronidase activity"/>
    <property type="evidence" value="ECO:0007669"/>
    <property type="project" value="TreeGrafter"/>
</dbReference>
<proteinExistence type="predicted"/>
<dbReference type="GO" id="GO:0009505">
    <property type="term" value="C:plant-type cell wall"/>
    <property type="evidence" value="ECO:0007669"/>
    <property type="project" value="TreeGrafter"/>
</dbReference>
<sequence>MDLKCIFSLAILVSQISLSSTQNVNVVIQGATSIGETDDNFDLKKKGLINAIKAFNPLRIKVGGSLQDQVVYGVGGVKN</sequence>
<evidence type="ECO:0000313" key="2">
    <source>
        <dbReference type="EMBL" id="PPR99137.1"/>
    </source>
</evidence>
<reference evidence="2 3" key="1">
    <citation type="submission" date="2015-01" db="EMBL/GenBank/DDBJ databases">
        <title>Genome of allotetraploid Gossypium barbadense reveals genomic plasticity and fiber elongation in cotton evolution.</title>
        <authorList>
            <person name="Chen X."/>
            <person name="Liu X."/>
            <person name="Zhao B."/>
            <person name="Zheng H."/>
            <person name="Hu Y."/>
            <person name="Lu G."/>
            <person name="Yang C."/>
            <person name="Chen J."/>
            <person name="Shan C."/>
            <person name="Zhang L."/>
            <person name="Zhou Y."/>
            <person name="Wang L."/>
            <person name="Guo W."/>
            <person name="Bai Y."/>
            <person name="Ruan J."/>
            <person name="Shangguan X."/>
            <person name="Mao Y."/>
            <person name="Jiang J."/>
            <person name="Zhu Y."/>
            <person name="Lei J."/>
            <person name="Kang H."/>
            <person name="Chen S."/>
            <person name="He X."/>
            <person name="Wang R."/>
            <person name="Wang Y."/>
            <person name="Chen J."/>
            <person name="Wang L."/>
            <person name="Yu S."/>
            <person name="Wang B."/>
            <person name="Wei J."/>
            <person name="Song S."/>
            <person name="Lu X."/>
            <person name="Gao Z."/>
            <person name="Gu W."/>
            <person name="Deng X."/>
            <person name="Ma D."/>
            <person name="Wang S."/>
            <person name="Liang W."/>
            <person name="Fang L."/>
            <person name="Cai C."/>
            <person name="Zhu X."/>
            <person name="Zhou B."/>
            <person name="Zhang Y."/>
            <person name="Chen Z."/>
            <person name="Xu S."/>
            <person name="Zhu R."/>
            <person name="Wang S."/>
            <person name="Zhang T."/>
            <person name="Zhao G."/>
        </authorList>
    </citation>
    <scope>NUCLEOTIDE SEQUENCE [LARGE SCALE GENOMIC DNA]</scope>
    <source>
        <strain evidence="3">cv. Xinhai21</strain>
        <tissue evidence="2">Leaf</tissue>
    </source>
</reference>
<evidence type="ECO:0000313" key="3">
    <source>
        <dbReference type="Proteomes" id="UP000239757"/>
    </source>
</evidence>
<dbReference type="Pfam" id="PF03662">
    <property type="entry name" value="Glyco_hydro_79n"/>
    <property type="match status" value="1"/>
</dbReference>
<keyword evidence="1" id="KW-0732">Signal</keyword>
<dbReference type="InterPro" id="IPR005199">
    <property type="entry name" value="Glyco_hydro_79"/>
</dbReference>
<dbReference type="OrthoDB" id="726732at2759"/>
<evidence type="ECO:0000256" key="1">
    <source>
        <dbReference type="SAM" id="SignalP"/>
    </source>
</evidence>
<dbReference type="EMBL" id="KZ665535">
    <property type="protein sequence ID" value="PPR99137.1"/>
    <property type="molecule type" value="Genomic_DNA"/>
</dbReference>
<dbReference type="PANTHER" id="PTHR14363">
    <property type="entry name" value="HEPARANASE-RELATED"/>
    <property type="match status" value="1"/>
</dbReference>
<feature type="signal peptide" evidence="1">
    <location>
        <begin position="1"/>
        <end position="21"/>
    </location>
</feature>
<dbReference type="AlphaFoldDB" id="A0A2P5X723"/>
<protein>
    <submittedName>
        <fullName evidence="2">Uncharacterized protein</fullName>
    </submittedName>
</protein>
<organism evidence="2 3">
    <name type="scientific">Gossypium barbadense</name>
    <name type="common">Sea Island cotton</name>
    <name type="synonym">Hibiscus barbadensis</name>
    <dbReference type="NCBI Taxonomy" id="3634"/>
    <lineage>
        <taxon>Eukaryota</taxon>
        <taxon>Viridiplantae</taxon>
        <taxon>Streptophyta</taxon>
        <taxon>Embryophyta</taxon>
        <taxon>Tracheophyta</taxon>
        <taxon>Spermatophyta</taxon>
        <taxon>Magnoliopsida</taxon>
        <taxon>eudicotyledons</taxon>
        <taxon>Gunneridae</taxon>
        <taxon>Pentapetalae</taxon>
        <taxon>rosids</taxon>
        <taxon>malvids</taxon>
        <taxon>Malvales</taxon>
        <taxon>Malvaceae</taxon>
        <taxon>Malvoideae</taxon>
        <taxon>Gossypium</taxon>
    </lineage>
</organism>
<dbReference type="Proteomes" id="UP000239757">
    <property type="component" value="Unassembled WGS sequence"/>
</dbReference>